<proteinExistence type="predicted"/>
<keyword evidence="1" id="KW-0812">Transmembrane</keyword>
<name>A0A151ASB9_9CLOT</name>
<comment type="caution">
    <text evidence="2">The sequence shown here is derived from an EMBL/GenBank/DDBJ whole genome shotgun (WGS) entry which is preliminary data.</text>
</comment>
<dbReference type="AlphaFoldDB" id="A0A151ASB9"/>
<organism evidence="2 3">
    <name type="scientific">Clostridium tepidiprofundi DSM 19306</name>
    <dbReference type="NCBI Taxonomy" id="1121338"/>
    <lineage>
        <taxon>Bacteria</taxon>
        <taxon>Bacillati</taxon>
        <taxon>Bacillota</taxon>
        <taxon>Clostridia</taxon>
        <taxon>Eubacteriales</taxon>
        <taxon>Clostridiaceae</taxon>
        <taxon>Clostridium</taxon>
    </lineage>
</organism>
<evidence type="ECO:0000256" key="1">
    <source>
        <dbReference type="SAM" id="Phobius"/>
    </source>
</evidence>
<feature type="transmembrane region" description="Helical" evidence="1">
    <location>
        <begin position="192"/>
        <end position="212"/>
    </location>
</feature>
<gene>
    <name evidence="2" type="ORF">CLTEP_25900</name>
</gene>
<keyword evidence="1" id="KW-0472">Membrane</keyword>
<accession>A0A151ASB9</accession>
<feature type="transmembrane region" description="Helical" evidence="1">
    <location>
        <begin position="94"/>
        <end position="118"/>
    </location>
</feature>
<feature type="transmembrane region" description="Helical" evidence="1">
    <location>
        <begin position="57"/>
        <end position="73"/>
    </location>
</feature>
<dbReference type="PATRIC" id="fig|1121338.3.peg.2691"/>
<feature type="transmembrane region" description="Helical" evidence="1">
    <location>
        <begin position="153"/>
        <end position="180"/>
    </location>
</feature>
<reference evidence="2 3" key="1">
    <citation type="submission" date="2016-02" db="EMBL/GenBank/DDBJ databases">
        <title>Genome sequence of Clostridium tepidiprofundi DSM 19306.</title>
        <authorList>
            <person name="Poehlein A."/>
            <person name="Daniel R."/>
        </authorList>
    </citation>
    <scope>NUCLEOTIDE SEQUENCE [LARGE SCALE GENOMIC DNA]</scope>
    <source>
        <strain evidence="2 3">DSM 19306</strain>
    </source>
</reference>
<dbReference type="PROSITE" id="PS51257">
    <property type="entry name" value="PROKAR_LIPOPROTEIN"/>
    <property type="match status" value="1"/>
</dbReference>
<dbReference type="Proteomes" id="UP000075531">
    <property type="component" value="Unassembled WGS sequence"/>
</dbReference>
<evidence type="ECO:0000313" key="2">
    <source>
        <dbReference type="EMBL" id="KYH30548.1"/>
    </source>
</evidence>
<feature type="transmembrane region" description="Helical" evidence="1">
    <location>
        <begin position="15"/>
        <end position="37"/>
    </location>
</feature>
<dbReference type="STRING" id="1121338.CLTEP_25900"/>
<keyword evidence="1" id="KW-1133">Transmembrane helix</keyword>
<sequence length="260" mass="30144">MIKNLLKLEWNKIKYPYLISLGVGILYSCLIILPFISGYSYNHKIEIWQQSNQVFDLIFPLLAVLPSCWLMYYERKNNFFIYNLTRVSKKKYIISKWLMTSIGSAMIIFVVSFAGLIFCLKFTNNVKLNAIKLNGYDTSLKEFYGYYLANKPYLYGLILSVWRAVIGFIIGTFGFVLSLYINNIFIILTGPFVYVFIESYMFAILGVPYYSIVTSFDPSILIAKVISLKRILVGPFLLIMVICIISIYFSCIKKKSIHYI</sequence>
<dbReference type="RefSeq" id="WP_066827326.1">
    <property type="nucleotide sequence ID" value="NZ_LTBA01000067.1"/>
</dbReference>
<protein>
    <submittedName>
        <fullName evidence="2">ABC-2 family transporter protein</fullName>
    </submittedName>
</protein>
<evidence type="ECO:0000313" key="3">
    <source>
        <dbReference type="Proteomes" id="UP000075531"/>
    </source>
</evidence>
<feature type="transmembrane region" description="Helical" evidence="1">
    <location>
        <begin position="232"/>
        <end position="251"/>
    </location>
</feature>
<keyword evidence="3" id="KW-1185">Reference proteome</keyword>
<dbReference type="EMBL" id="LTBA01000067">
    <property type="protein sequence ID" value="KYH30548.1"/>
    <property type="molecule type" value="Genomic_DNA"/>
</dbReference>